<dbReference type="Proteomes" id="UP001501475">
    <property type="component" value="Unassembled WGS sequence"/>
</dbReference>
<proteinExistence type="predicted"/>
<dbReference type="Pfam" id="PF19843">
    <property type="entry name" value="DUF6318"/>
    <property type="match status" value="1"/>
</dbReference>
<organism evidence="2 3">
    <name type="scientific">Nostocoides vanveenii</name>
    <dbReference type="NCBI Taxonomy" id="330835"/>
    <lineage>
        <taxon>Bacteria</taxon>
        <taxon>Bacillati</taxon>
        <taxon>Actinomycetota</taxon>
        <taxon>Actinomycetes</taxon>
        <taxon>Micrococcales</taxon>
        <taxon>Intrasporangiaceae</taxon>
        <taxon>Nostocoides</taxon>
    </lineage>
</organism>
<dbReference type="EMBL" id="BAAAPN010000044">
    <property type="protein sequence ID" value="GAA1758186.1"/>
    <property type="molecule type" value="Genomic_DNA"/>
</dbReference>
<comment type="caution">
    <text evidence="2">The sequence shown here is derived from an EMBL/GenBank/DDBJ whole genome shotgun (WGS) entry which is preliminary data.</text>
</comment>
<keyword evidence="3" id="KW-1185">Reference proteome</keyword>
<protein>
    <recommendedName>
        <fullName evidence="1">DUF6318 domain-containing protein</fullName>
    </recommendedName>
</protein>
<name>A0ABP4WMN0_9MICO</name>
<evidence type="ECO:0000259" key="1">
    <source>
        <dbReference type="Pfam" id="PF19843"/>
    </source>
</evidence>
<reference evidence="3" key="1">
    <citation type="journal article" date="2019" name="Int. J. Syst. Evol. Microbiol.">
        <title>The Global Catalogue of Microorganisms (GCM) 10K type strain sequencing project: providing services to taxonomists for standard genome sequencing and annotation.</title>
        <authorList>
            <consortium name="The Broad Institute Genomics Platform"/>
            <consortium name="The Broad Institute Genome Sequencing Center for Infectious Disease"/>
            <person name="Wu L."/>
            <person name="Ma J."/>
        </authorList>
    </citation>
    <scope>NUCLEOTIDE SEQUENCE [LARGE SCALE GENOMIC DNA]</scope>
    <source>
        <strain evidence="3">JCM 15591</strain>
    </source>
</reference>
<dbReference type="InterPro" id="IPR046281">
    <property type="entry name" value="DUF6318"/>
</dbReference>
<gene>
    <name evidence="2" type="ORF">GCM10009810_17210</name>
</gene>
<evidence type="ECO:0000313" key="3">
    <source>
        <dbReference type="Proteomes" id="UP001501475"/>
    </source>
</evidence>
<sequence>MKPAYPSDAKEQTRAGAEAFIRYYFAALNYSWMKPDALILIDLGDETCNSCKSLSATAQELVAKNEKYTSLPARVTGIEYALGDDVNMRFVVDIHQFKSERVSSAGDVVGVDREKTLKRIVGVKWGVDRWRINLIGAG</sequence>
<accession>A0ABP4WMN0</accession>
<evidence type="ECO:0000313" key="2">
    <source>
        <dbReference type="EMBL" id="GAA1758186.1"/>
    </source>
</evidence>
<feature type="domain" description="DUF6318" evidence="1">
    <location>
        <begin position="2"/>
        <end position="68"/>
    </location>
</feature>